<proteinExistence type="predicted"/>
<organism evidence="1 2">
    <name type="scientific">Canna indica</name>
    <name type="common">Indian-shot</name>
    <dbReference type="NCBI Taxonomy" id="4628"/>
    <lineage>
        <taxon>Eukaryota</taxon>
        <taxon>Viridiplantae</taxon>
        <taxon>Streptophyta</taxon>
        <taxon>Embryophyta</taxon>
        <taxon>Tracheophyta</taxon>
        <taxon>Spermatophyta</taxon>
        <taxon>Magnoliopsida</taxon>
        <taxon>Liliopsida</taxon>
        <taxon>Zingiberales</taxon>
        <taxon>Cannaceae</taxon>
        <taxon>Canna</taxon>
    </lineage>
</organism>
<dbReference type="Proteomes" id="UP001327560">
    <property type="component" value="Chromosome 2"/>
</dbReference>
<dbReference type="AlphaFoldDB" id="A0AAQ3Q5Z9"/>
<reference evidence="1 2" key="1">
    <citation type="submission" date="2023-10" db="EMBL/GenBank/DDBJ databases">
        <title>Chromosome-scale genome assembly provides insights into flower coloration mechanisms of Canna indica.</title>
        <authorList>
            <person name="Li C."/>
        </authorList>
    </citation>
    <scope>NUCLEOTIDE SEQUENCE [LARGE SCALE GENOMIC DNA]</scope>
    <source>
        <tissue evidence="1">Flower</tissue>
    </source>
</reference>
<sequence>MRRLQMSLGLPLVKIIKSSMNSKFVHSLLVPTSTLEIRFASFATLVSLEKISTTSMKSSDVPVLNSLLSCLLGFASAQEHEGQEEENDPALVANLTAERHFRQHLHIM</sequence>
<dbReference type="EMBL" id="CP136891">
    <property type="protein sequence ID" value="WOK97795.1"/>
    <property type="molecule type" value="Genomic_DNA"/>
</dbReference>
<name>A0AAQ3Q5Z9_9LILI</name>
<protein>
    <submittedName>
        <fullName evidence="1">Uncharacterized protein</fullName>
    </submittedName>
</protein>
<accession>A0AAQ3Q5Z9</accession>
<keyword evidence="2" id="KW-1185">Reference proteome</keyword>
<evidence type="ECO:0000313" key="1">
    <source>
        <dbReference type="EMBL" id="WOK97795.1"/>
    </source>
</evidence>
<gene>
    <name evidence="1" type="ORF">Cni_G06503</name>
</gene>
<evidence type="ECO:0000313" key="2">
    <source>
        <dbReference type="Proteomes" id="UP001327560"/>
    </source>
</evidence>